<dbReference type="Gene3D" id="3.40.50.300">
    <property type="entry name" value="P-loop containing nucleotide triphosphate hydrolases"/>
    <property type="match status" value="1"/>
</dbReference>
<feature type="non-terminal residue" evidence="2">
    <location>
        <position position="1"/>
    </location>
</feature>
<dbReference type="EC" id="2.8.2.-" evidence="2"/>
<evidence type="ECO:0000313" key="3">
    <source>
        <dbReference type="Proteomes" id="UP001597083"/>
    </source>
</evidence>
<gene>
    <name evidence="2" type="ORF">ACFQ07_14990</name>
</gene>
<evidence type="ECO:0000256" key="1">
    <source>
        <dbReference type="ARBA" id="ARBA00022679"/>
    </source>
</evidence>
<dbReference type="Pfam" id="PF13469">
    <property type="entry name" value="Sulfotransfer_3"/>
    <property type="match status" value="1"/>
</dbReference>
<dbReference type="GO" id="GO:0016740">
    <property type="term" value="F:transferase activity"/>
    <property type="evidence" value="ECO:0007669"/>
    <property type="project" value="UniProtKB-KW"/>
</dbReference>
<name>A0ABW3CGA0_9ACTN</name>
<keyword evidence="1 2" id="KW-0808">Transferase</keyword>
<protein>
    <submittedName>
        <fullName evidence="2">Sulfotransferase family protein</fullName>
        <ecNumber evidence="2">2.8.2.-</ecNumber>
    </submittedName>
</protein>
<dbReference type="PANTHER" id="PTHR12788">
    <property type="entry name" value="PROTEIN-TYROSINE SULFOTRANSFERASE 2"/>
    <property type="match status" value="1"/>
</dbReference>
<dbReference type="EMBL" id="JBHTIR010002253">
    <property type="protein sequence ID" value="MFD0853540.1"/>
    <property type="molecule type" value="Genomic_DNA"/>
</dbReference>
<accession>A0ABW3CGA0</accession>
<evidence type="ECO:0000313" key="2">
    <source>
        <dbReference type="EMBL" id="MFD0853540.1"/>
    </source>
</evidence>
<proteinExistence type="predicted"/>
<reference evidence="3" key="1">
    <citation type="journal article" date="2019" name="Int. J. Syst. Evol. Microbiol.">
        <title>The Global Catalogue of Microorganisms (GCM) 10K type strain sequencing project: providing services to taxonomists for standard genome sequencing and annotation.</title>
        <authorList>
            <consortium name="The Broad Institute Genomics Platform"/>
            <consortium name="The Broad Institute Genome Sequencing Center for Infectious Disease"/>
            <person name="Wu L."/>
            <person name="Ma J."/>
        </authorList>
    </citation>
    <scope>NUCLEOTIDE SEQUENCE [LARGE SCALE GENOMIC DNA]</scope>
    <source>
        <strain evidence="3">JCM 31696</strain>
    </source>
</reference>
<dbReference type="InterPro" id="IPR027417">
    <property type="entry name" value="P-loop_NTPase"/>
</dbReference>
<organism evidence="2 3">
    <name type="scientific">Actinomadura adrarensis</name>
    <dbReference type="NCBI Taxonomy" id="1819600"/>
    <lineage>
        <taxon>Bacteria</taxon>
        <taxon>Bacillati</taxon>
        <taxon>Actinomycetota</taxon>
        <taxon>Actinomycetes</taxon>
        <taxon>Streptosporangiales</taxon>
        <taxon>Thermomonosporaceae</taxon>
        <taxon>Actinomadura</taxon>
    </lineage>
</organism>
<keyword evidence="3" id="KW-1185">Reference proteome</keyword>
<dbReference type="PANTHER" id="PTHR12788:SF10">
    <property type="entry name" value="PROTEIN-TYROSINE SULFOTRANSFERASE"/>
    <property type="match status" value="1"/>
</dbReference>
<dbReference type="SUPFAM" id="SSF52540">
    <property type="entry name" value="P-loop containing nucleoside triphosphate hydrolases"/>
    <property type="match status" value="1"/>
</dbReference>
<comment type="caution">
    <text evidence="2">The sequence shown here is derived from an EMBL/GenBank/DDBJ whole genome shotgun (WGS) entry which is preliminary data.</text>
</comment>
<dbReference type="InterPro" id="IPR026634">
    <property type="entry name" value="TPST-like"/>
</dbReference>
<sequence length="240" mass="26751">EGAPLSQNRGDEPPQIPDAAIAGVRETMDRMVGSYLARRGKKRYCDKSLGTAQFTYLMSRVWPEARFLCLFRHPMDMIASGIEACPWGLQGYGFERYGAESPGNSVFALARFWVDHTATILAARDQYPDRCHAIRYEDLVADPERVAQGIFDFLGVPRVPGISEYCFSSERERFGPADYKIWHTSQITSDSVGRGWSVPAGLILPQVRTTINELVGRLGYVPVDDDWGTAEAPADLRADV</sequence>
<dbReference type="Proteomes" id="UP001597083">
    <property type="component" value="Unassembled WGS sequence"/>
</dbReference>
<feature type="non-terminal residue" evidence="2">
    <location>
        <position position="240"/>
    </location>
</feature>